<evidence type="ECO:0000256" key="3">
    <source>
        <dbReference type="SAM" id="MobiDB-lite"/>
    </source>
</evidence>
<feature type="compositionally biased region" description="Basic residues" evidence="3">
    <location>
        <begin position="245"/>
        <end position="257"/>
    </location>
</feature>
<protein>
    <submittedName>
        <fullName evidence="5">Ubiquitin-conjugating enzyme E2, ubiquitin-conjugating enzyme/RWD</fullName>
    </submittedName>
</protein>
<dbReference type="GO" id="GO:0005634">
    <property type="term" value="C:nucleus"/>
    <property type="evidence" value="ECO:0007669"/>
    <property type="project" value="TreeGrafter"/>
</dbReference>
<feature type="compositionally biased region" description="Basic and acidic residues" evidence="3">
    <location>
        <begin position="732"/>
        <end position="741"/>
    </location>
</feature>
<gene>
    <name evidence="5" type="ORF">Slin15195_G105610</name>
</gene>
<evidence type="ECO:0000313" key="6">
    <source>
        <dbReference type="Proteomes" id="UP001056384"/>
    </source>
</evidence>
<keyword evidence="2" id="KW-0833">Ubl conjugation pathway</keyword>
<dbReference type="PANTHER" id="PTHR46116:SF39">
    <property type="entry name" value="BACULOVIRAL IAP REPEAT-CONTAINING PROTEIN 6"/>
    <property type="match status" value="1"/>
</dbReference>
<keyword evidence="1" id="KW-0808">Transferase</keyword>
<dbReference type="GO" id="GO:0043066">
    <property type="term" value="P:negative regulation of apoptotic process"/>
    <property type="evidence" value="ECO:0007669"/>
    <property type="project" value="TreeGrafter"/>
</dbReference>
<proteinExistence type="predicted"/>
<feature type="region of interest" description="Disordered" evidence="3">
    <location>
        <begin position="245"/>
        <end position="280"/>
    </location>
</feature>
<dbReference type="GO" id="GO:0004869">
    <property type="term" value="F:cysteine-type endopeptidase inhibitor activity"/>
    <property type="evidence" value="ECO:0007669"/>
    <property type="project" value="TreeGrafter"/>
</dbReference>
<dbReference type="Gene3D" id="3.10.110.10">
    <property type="entry name" value="Ubiquitin Conjugating Enzyme"/>
    <property type="match status" value="1"/>
</dbReference>
<feature type="compositionally biased region" description="Polar residues" evidence="3">
    <location>
        <begin position="113"/>
        <end position="129"/>
    </location>
</feature>
<feature type="compositionally biased region" description="Polar residues" evidence="3">
    <location>
        <begin position="137"/>
        <end position="154"/>
    </location>
</feature>
<feature type="compositionally biased region" description="Low complexity" evidence="3">
    <location>
        <begin position="79"/>
        <end position="91"/>
    </location>
</feature>
<feature type="region of interest" description="Disordered" evidence="3">
    <location>
        <begin position="68"/>
        <end position="99"/>
    </location>
</feature>
<feature type="region of interest" description="Disordered" evidence="3">
    <location>
        <begin position="113"/>
        <end position="154"/>
    </location>
</feature>
<dbReference type="GO" id="GO:0016740">
    <property type="term" value="F:transferase activity"/>
    <property type="evidence" value="ECO:0007669"/>
    <property type="project" value="UniProtKB-KW"/>
</dbReference>
<dbReference type="PROSITE" id="PS50127">
    <property type="entry name" value="UBC_2"/>
    <property type="match status" value="1"/>
</dbReference>
<dbReference type="Pfam" id="PF00179">
    <property type="entry name" value="UQ_con"/>
    <property type="match status" value="1"/>
</dbReference>
<sequence>MDPDEIRRKRRRLFSNSASNWTLATGTSSSAVIDLTESSPEPDTQRTDMAAVLDDEAFAKRLQAQLDAEEEDQVVYQPAASSSSRGAAKASQPRPDGASLDDEAFARRLQAQWNDENAASSDRTSTTTPVRPGQLVDSRSPTLTPGESGVVTSGMSIESNLRSDEVEKSLHAFYQSIKHLKCRKCQKSMFRYEKDILKHIDSHMNTLPDENRGMTCITCGFVSNLDEDRLISIWLLLCGFDERSKHNKPDKKRKAQLRPRFSSSTNTNGTGYGGPSHRSYGKAASKSIHAGSTPYDEMYPGLAGPFASDAGLQGTRPKSYGGEGRTLADSIDQLDLSEDDKMTAKVLDCLTILLPSFEKQSQFDLDPPAGSLQCMLLSSSFLERAAELLSNNNVEEVIKQAKLYTSLVCFLRTLAQHPSSSILVLRERVVRSPGVSILKVSLGKANLVSTAEHETTRPLVKSMRDLSMQCKTMMRTPETNETLLQTFHAIVELNDFLVTNAGEASSASADKNAWQKDLAVSEVLDEVLIARHSLVAKEEGTENMHRGRMTRIMQEIARLEANLPPGIFVRYASSRPDVMKVMITGPKDTPYENGLFEFDLLCGAKFPHEPPKMDFRTTAGGTVHFNPNLYSNGKVCLSLLGTWAGESWDPKQSTLLQVLVSIQAMIFCENPWNNEPGRENIPNSDFQSKAYNRSLYPHTVQAAMLDWLDRRRFRKSNKYTDLSGLGPMQRSAHHEPSGEIDKNEDMWDEVVKHHFETNADEIIATVTKWVADKPPPPGTTQRAYGAYTPSAPMPAPIPTEFPWPSGAPLFMQAIYPNGANPSHAFAKSYAASFGGNHSQHAAVASSVPVPQLKEVPTAYWKPADLVGYDLAAKLRDGLQKLRSSNGRYNTRHEAFWDYH</sequence>
<dbReference type="SMART" id="SM00212">
    <property type="entry name" value="UBCc"/>
    <property type="match status" value="1"/>
</dbReference>
<dbReference type="Proteomes" id="UP001056384">
    <property type="component" value="Chromosome 9"/>
</dbReference>
<dbReference type="EMBL" id="CP099426">
    <property type="protein sequence ID" value="USW57242.1"/>
    <property type="molecule type" value="Genomic_DNA"/>
</dbReference>
<evidence type="ECO:0000256" key="1">
    <source>
        <dbReference type="ARBA" id="ARBA00022679"/>
    </source>
</evidence>
<reference evidence="5" key="1">
    <citation type="submission" date="2022-06" db="EMBL/GenBank/DDBJ databases">
        <title>Complete genome sequences of two strains of the flax pathogen Septoria linicola.</title>
        <authorList>
            <person name="Lapalu N."/>
            <person name="Simon A."/>
            <person name="Demenou B."/>
            <person name="Paumier D."/>
            <person name="Guillot M.-P."/>
            <person name="Gout L."/>
            <person name="Valade R."/>
        </authorList>
    </citation>
    <scope>NUCLEOTIDE SEQUENCE</scope>
    <source>
        <strain evidence="5">SE15195</strain>
    </source>
</reference>
<feature type="domain" description="UBC core" evidence="4">
    <location>
        <begin position="547"/>
        <end position="704"/>
    </location>
</feature>
<dbReference type="SUPFAM" id="SSF54495">
    <property type="entry name" value="UBC-like"/>
    <property type="match status" value="1"/>
</dbReference>
<feature type="region of interest" description="Disordered" evidence="3">
    <location>
        <begin position="719"/>
        <end position="741"/>
    </location>
</feature>
<organism evidence="5 6">
    <name type="scientific">Septoria linicola</name>
    <dbReference type="NCBI Taxonomy" id="215465"/>
    <lineage>
        <taxon>Eukaryota</taxon>
        <taxon>Fungi</taxon>
        <taxon>Dikarya</taxon>
        <taxon>Ascomycota</taxon>
        <taxon>Pezizomycotina</taxon>
        <taxon>Dothideomycetes</taxon>
        <taxon>Dothideomycetidae</taxon>
        <taxon>Mycosphaerellales</taxon>
        <taxon>Mycosphaerellaceae</taxon>
        <taxon>Septoria</taxon>
    </lineage>
</organism>
<keyword evidence="6" id="KW-1185">Reference proteome</keyword>
<evidence type="ECO:0000313" key="5">
    <source>
        <dbReference type="EMBL" id="USW57242.1"/>
    </source>
</evidence>
<evidence type="ECO:0000259" key="4">
    <source>
        <dbReference type="PROSITE" id="PS50127"/>
    </source>
</evidence>
<dbReference type="AlphaFoldDB" id="A0A9Q9EP27"/>
<dbReference type="InterPro" id="IPR000608">
    <property type="entry name" value="UBC"/>
</dbReference>
<dbReference type="PANTHER" id="PTHR46116">
    <property type="entry name" value="(E3-INDEPENDENT) E2 UBIQUITIN-CONJUGATING ENZYME"/>
    <property type="match status" value="1"/>
</dbReference>
<dbReference type="InterPro" id="IPR016135">
    <property type="entry name" value="UBQ-conjugating_enzyme/RWD"/>
</dbReference>
<feature type="region of interest" description="Disordered" evidence="3">
    <location>
        <begin position="27"/>
        <end position="47"/>
    </location>
</feature>
<name>A0A9Q9EP27_9PEZI</name>
<evidence type="ECO:0000256" key="2">
    <source>
        <dbReference type="ARBA" id="ARBA00022786"/>
    </source>
</evidence>
<feature type="compositionally biased region" description="Polar residues" evidence="3">
    <location>
        <begin position="27"/>
        <end position="42"/>
    </location>
</feature>
<accession>A0A9Q9EP27</accession>